<accession>A0A834W8T9</accession>
<keyword evidence="3" id="KW-1185">Reference proteome</keyword>
<reference evidence="2" key="1">
    <citation type="submission" date="2020-09" db="EMBL/GenBank/DDBJ databases">
        <title>Genome-Enabled Discovery of Anthraquinone Biosynthesis in Senna tora.</title>
        <authorList>
            <person name="Kang S.-H."/>
            <person name="Pandey R.P."/>
            <person name="Lee C.-M."/>
            <person name="Sim J.-S."/>
            <person name="Jeong J.-T."/>
            <person name="Choi B.-S."/>
            <person name="Jung M."/>
            <person name="Ginzburg D."/>
            <person name="Zhao K."/>
            <person name="Won S.Y."/>
            <person name="Oh T.-J."/>
            <person name="Yu Y."/>
            <person name="Kim N.-H."/>
            <person name="Lee O.R."/>
            <person name="Lee T.-H."/>
            <person name="Bashyal P."/>
            <person name="Kim T.-S."/>
            <person name="Lee W.-H."/>
            <person name="Kawkins C."/>
            <person name="Kim C.-K."/>
            <person name="Kim J.S."/>
            <person name="Ahn B.O."/>
            <person name="Rhee S.Y."/>
            <person name="Sohng J.K."/>
        </authorList>
    </citation>
    <scope>NUCLEOTIDE SEQUENCE</scope>
    <source>
        <tissue evidence="2">Leaf</tissue>
    </source>
</reference>
<dbReference type="AlphaFoldDB" id="A0A834W8T9"/>
<comment type="caution">
    <text evidence="2">The sequence shown here is derived from an EMBL/GenBank/DDBJ whole genome shotgun (WGS) entry which is preliminary data.</text>
</comment>
<gene>
    <name evidence="2" type="ORF">G2W53_028489</name>
</gene>
<proteinExistence type="predicted"/>
<evidence type="ECO:0000313" key="3">
    <source>
        <dbReference type="Proteomes" id="UP000634136"/>
    </source>
</evidence>
<name>A0A834W8T9_9FABA</name>
<evidence type="ECO:0000256" key="1">
    <source>
        <dbReference type="SAM" id="MobiDB-lite"/>
    </source>
</evidence>
<feature type="region of interest" description="Disordered" evidence="1">
    <location>
        <begin position="1"/>
        <end position="28"/>
    </location>
</feature>
<organism evidence="2 3">
    <name type="scientific">Senna tora</name>
    <dbReference type="NCBI Taxonomy" id="362788"/>
    <lineage>
        <taxon>Eukaryota</taxon>
        <taxon>Viridiplantae</taxon>
        <taxon>Streptophyta</taxon>
        <taxon>Embryophyta</taxon>
        <taxon>Tracheophyta</taxon>
        <taxon>Spermatophyta</taxon>
        <taxon>Magnoliopsida</taxon>
        <taxon>eudicotyledons</taxon>
        <taxon>Gunneridae</taxon>
        <taxon>Pentapetalae</taxon>
        <taxon>rosids</taxon>
        <taxon>fabids</taxon>
        <taxon>Fabales</taxon>
        <taxon>Fabaceae</taxon>
        <taxon>Caesalpinioideae</taxon>
        <taxon>Cassia clade</taxon>
        <taxon>Senna</taxon>
    </lineage>
</organism>
<sequence length="28" mass="2974">MGVYTVGTDPRFDPNSVESFVSNLSGPT</sequence>
<feature type="compositionally biased region" description="Polar residues" evidence="1">
    <location>
        <begin position="16"/>
        <end position="28"/>
    </location>
</feature>
<protein>
    <submittedName>
        <fullName evidence="2">Uncharacterized protein</fullName>
    </submittedName>
</protein>
<evidence type="ECO:0000313" key="2">
    <source>
        <dbReference type="EMBL" id="KAF7814520.1"/>
    </source>
</evidence>
<dbReference type="EMBL" id="JAAIUW010000009">
    <property type="protein sequence ID" value="KAF7814520.1"/>
    <property type="molecule type" value="Genomic_DNA"/>
</dbReference>
<dbReference type="Proteomes" id="UP000634136">
    <property type="component" value="Unassembled WGS sequence"/>
</dbReference>